<evidence type="ECO:0000256" key="4">
    <source>
        <dbReference type="ARBA" id="ARBA00022753"/>
    </source>
</evidence>
<sequence>MYTPIPCQCPLDFNDNIKITDAEKKHNEGNKTAYVVYTIKTAENKEARRRYSEFESFRRSLMNLYPTLLIPPIPEKHSLVNYTTQNIKDDSAIIEKRKRMLERFLLRLAKHPILVKEHVFHRFLNGSSTWTEIRQSSPLSDLPKDPLLLATESNRFTTSITSSLPTSTNVIPIPSTSYTLKYPDKTFEESEQKVGKSAQQSTFQFEKSQKRILRRLGDLSNDYAELGSAYNALSLNETGLLATFIEKMGQVIDGTSHATKTMIQSLEIEFAEYVQDYLQYLHIAKQVLRYRQMKEAQLELIDEAIDNKKMQLRNLTKTEDEASKLDLKQDGSMQRPIQPAHTTAMNAATDPLDDNIDTESIEDGFSAIVKIDDVEPDTTIAAVNYPTNASASVLRASKHQTKKWSSPRKLFSAVTDTIQGIMDTDPGQTRRNQISKLKEAIEQLEQARATSRQELKDMTVTIQQDFDRLQAQKEAEIRYMLIAFAKIHVVYCEQNAASWKDIRNQVKMSMEKL</sequence>
<accession>A0AAN7DJY3</accession>
<keyword evidence="8" id="KW-0472">Membrane</keyword>
<evidence type="ECO:0000313" key="11">
    <source>
        <dbReference type="EMBL" id="KAK4518054.1"/>
    </source>
</evidence>
<keyword evidence="6" id="KW-0072">Autophagy</keyword>
<keyword evidence="12" id="KW-1185">Reference proteome</keyword>
<keyword evidence="5" id="KW-0653">Protein transport</keyword>
<evidence type="ECO:0000256" key="7">
    <source>
        <dbReference type="ARBA" id="ARBA00023121"/>
    </source>
</evidence>
<evidence type="ECO:0000256" key="3">
    <source>
        <dbReference type="ARBA" id="ARBA00022448"/>
    </source>
</evidence>
<dbReference type="GO" id="GO:0015031">
    <property type="term" value="P:protein transport"/>
    <property type="evidence" value="ECO:0007669"/>
    <property type="project" value="UniProtKB-KW"/>
</dbReference>
<evidence type="ECO:0000256" key="6">
    <source>
        <dbReference type="ARBA" id="ARBA00023006"/>
    </source>
</evidence>
<dbReference type="PANTHER" id="PTHR46979">
    <property type="entry name" value="SORTING NEXIN-41"/>
    <property type="match status" value="1"/>
</dbReference>
<comment type="similarity">
    <text evidence="2">Belongs to the sorting nexin family.</text>
</comment>
<dbReference type="GO" id="GO:0035091">
    <property type="term" value="F:phosphatidylinositol binding"/>
    <property type="evidence" value="ECO:0007669"/>
    <property type="project" value="InterPro"/>
</dbReference>
<dbReference type="PANTHER" id="PTHR46979:SF2">
    <property type="entry name" value="SORTING NEXIN-41"/>
    <property type="match status" value="1"/>
</dbReference>
<gene>
    <name evidence="11" type="primary">NIC96_1</name>
    <name evidence="11" type="ORF">ATC70_001404</name>
</gene>
<keyword evidence="4" id="KW-0967">Endosome</keyword>
<evidence type="ECO:0000256" key="5">
    <source>
        <dbReference type="ARBA" id="ARBA00022927"/>
    </source>
</evidence>
<evidence type="ECO:0000256" key="2">
    <source>
        <dbReference type="ARBA" id="ARBA00010883"/>
    </source>
</evidence>
<feature type="coiled-coil region" evidence="9">
    <location>
        <begin position="427"/>
        <end position="461"/>
    </location>
</feature>
<dbReference type="GO" id="GO:0005829">
    <property type="term" value="C:cytosol"/>
    <property type="evidence" value="ECO:0007669"/>
    <property type="project" value="GOC"/>
</dbReference>
<dbReference type="EMBL" id="JASEJX010000013">
    <property type="protein sequence ID" value="KAK4518054.1"/>
    <property type="molecule type" value="Genomic_DNA"/>
</dbReference>
<dbReference type="RefSeq" id="XP_064684720.1">
    <property type="nucleotide sequence ID" value="XM_064820800.1"/>
</dbReference>
<comment type="subcellular location">
    <subcellularLocation>
        <location evidence="1">Endosome membrane</location>
        <topology evidence="1">Peripheral membrane protein</topology>
    </subcellularLocation>
</comment>
<reference evidence="11 12" key="1">
    <citation type="submission" date="2022-11" db="EMBL/GenBank/DDBJ databases">
        <title>Mucor velutinosus strain NIH1002 WGS.</title>
        <authorList>
            <person name="Subramanian P."/>
            <person name="Mullikin J.C."/>
            <person name="Segre J.A."/>
            <person name="Zelazny A.M."/>
        </authorList>
    </citation>
    <scope>NUCLEOTIDE SEQUENCE [LARGE SCALE GENOMIC DNA]</scope>
    <source>
        <strain evidence="11 12">NIH1002</strain>
    </source>
</reference>
<evidence type="ECO:0000313" key="12">
    <source>
        <dbReference type="Proteomes" id="UP001304243"/>
    </source>
</evidence>
<dbReference type="Gene3D" id="1.20.1270.60">
    <property type="entry name" value="Arfaptin homology (AH) domain/BAR domain"/>
    <property type="match status" value="2"/>
</dbReference>
<keyword evidence="7" id="KW-0446">Lipid-binding</keyword>
<dbReference type="GO" id="GO:0042147">
    <property type="term" value="P:retrograde transport, endosome to Golgi"/>
    <property type="evidence" value="ECO:0007669"/>
    <property type="project" value="InterPro"/>
</dbReference>
<dbReference type="GO" id="GO:0010008">
    <property type="term" value="C:endosome membrane"/>
    <property type="evidence" value="ECO:0007669"/>
    <property type="project" value="UniProtKB-SubCell"/>
</dbReference>
<evidence type="ECO:0000259" key="10">
    <source>
        <dbReference type="PROSITE" id="PS50195"/>
    </source>
</evidence>
<dbReference type="InterPro" id="IPR027267">
    <property type="entry name" value="AH/BAR_dom_sf"/>
</dbReference>
<dbReference type="InterPro" id="IPR001683">
    <property type="entry name" value="PX_dom"/>
</dbReference>
<dbReference type="PROSITE" id="PS50195">
    <property type="entry name" value="PX"/>
    <property type="match status" value="1"/>
</dbReference>
<comment type="caution">
    <text evidence="11">The sequence shown here is derived from an EMBL/GenBank/DDBJ whole genome shotgun (WGS) entry which is preliminary data.</text>
</comment>
<dbReference type="Gene3D" id="3.30.1520.10">
    <property type="entry name" value="Phox-like domain"/>
    <property type="match status" value="1"/>
</dbReference>
<dbReference type="SUPFAM" id="SSF64268">
    <property type="entry name" value="PX domain"/>
    <property type="match status" value="1"/>
</dbReference>
<dbReference type="GeneID" id="89945106"/>
<proteinExistence type="inferred from homology"/>
<dbReference type="SMART" id="SM00312">
    <property type="entry name" value="PX"/>
    <property type="match status" value="1"/>
</dbReference>
<dbReference type="InterPro" id="IPR051079">
    <property type="entry name" value="Sorting_Nexin_Autophagy"/>
</dbReference>
<evidence type="ECO:0000256" key="9">
    <source>
        <dbReference type="SAM" id="Coils"/>
    </source>
</evidence>
<evidence type="ECO:0000256" key="1">
    <source>
        <dbReference type="ARBA" id="ARBA00004481"/>
    </source>
</evidence>
<dbReference type="InterPro" id="IPR044106">
    <property type="entry name" value="PX_Snx41/Atg20"/>
</dbReference>
<dbReference type="AlphaFoldDB" id="A0AAN7DJY3"/>
<protein>
    <submittedName>
        <fullName evidence="11">Nuclear pore complex subunit</fullName>
    </submittedName>
</protein>
<dbReference type="GO" id="GO:0006914">
    <property type="term" value="P:autophagy"/>
    <property type="evidence" value="ECO:0007669"/>
    <property type="project" value="UniProtKB-KW"/>
</dbReference>
<organism evidence="11 12">
    <name type="scientific">Mucor velutinosus</name>
    <dbReference type="NCBI Taxonomy" id="708070"/>
    <lineage>
        <taxon>Eukaryota</taxon>
        <taxon>Fungi</taxon>
        <taxon>Fungi incertae sedis</taxon>
        <taxon>Mucoromycota</taxon>
        <taxon>Mucoromycotina</taxon>
        <taxon>Mucoromycetes</taxon>
        <taxon>Mucorales</taxon>
        <taxon>Mucorineae</taxon>
        <taxon>Mucoraceae</taxon>
        <taxon>Mucor</taxon>
    </lineage>
</organism>
<dbReference type="CDD" id="cd06867">
    <property type="entry name" value="PX_SNX41_42"/>
    <property type="match status" value="1"/>
</dbReference>
<dbReference type="InterPro" id="IPR036871">
    <property type="entry name" value="PX_dom_sf"/>
</dbReference>
<keyword evidence="9" id="KW-0175">Coiled coil</keyword>
<feature type="domain" description="PX" evidence="10">
    <location>
        <begin position="12"/>
        <end position="130"/>
    </location>
</feature>
<evidence type="ECO:0000256" key="8">
    <source>
        <dbReference type="ARBA" id="ARBA00023136"/>
    </source>
</evidence>
<keyword evidence="3" id="KW-0813">Transport</keyword>
<name>A0AAN7DJY3_9FUNG</name>
<dbReference type="Pfam" id="PF00787">
    <property type="entry name" value="PX"/>
    <property type="match status" value="1"/>
</dbReference>
<dbReference type="Proteomes" id="UP001304243">
    <property type="component" value="Unassembled WGS sequence"/>
</dbReference>